<dbReference type="OrthoDB" id="28233at2157"/>
<dbReference type="STRING" id="1230460.C495_07975"/>
<dbReference type="RefSeq" id="WP_008161713.1">
    <property type="nucleotide sequence ID" value="NZ_AOHX01000033.1"/>
</dbReference>
<dbReference type="PATRIC" id="fig|1230460.4.peg.1610"/>
<dbReference type="SUPFAM" id="SSF89447">
    <property type="entry name" value="AbrB/MazE/MraZ-like"/>
    <property type="match status" value="1"/>
</dbReference>
<evidence type="ECO:0000313" key="2">
    <source>
        <dbReference type="EMBL" id="ELY45702.1"/>
    </source>
</evidence>
<sequence length="95" mass="10764">MSKTVEADDRGRIVIPHEIREKHGNRYRVIELDDRVELRPLEEDPIEGLRDAVGDAFDDEPIDEIKRKSRAAARENATECDGNPSTQTGHCRGPQ</sequence>
<dbReference type="InterPro" id="IPR037914">
    <property type="entry name" value="SpoVT-AbrB_sf"/>
</dbReference>
<keyword evidence="3" id="KW-1185">Reference proteome</keyword>
<protein>
    <recommendedName>
        <fullName evidence="4">SpoVT-AbrB domain-containing protein</fullName>
    </recommendedName>
</protein>
<evidence type="ECO:0000256" key="1">
    <source>
        <dbReference type="SAM" id="MobiDB-lite"/>
    </source>
</evidence>
<gene>
    <name evidence="2" type="ORF">C495_07975</name>
</gene>
<proteinExistence type="predicted"/>
<reference evidence="2 3" key="1">
    <citation type="journal article" date="2014" name="PLoS Genet.">
        <title>Phylogenetically driven sequencing of extremely halophilic archaea reveals strategies for static and dynamic osmo-response.</title>
        <authorList>
            <person name="Becker E.A."/>
            <person name="Seitzer P.M."/>
            <person name="Tritt A."/>
            <person name="Larsen D."/>
            <person name="Krusor M."/>
            <person name="Yao A.I."/>
            <person name="Wu D."/>
            <person name="Madern D."/>
            <person name="Eisen J.A."/>
            <person name="Darling A.E."/>
            <person name="Facciotti M.T."/>
        </authorList>
    </citation>
    <scope>NUCLEOTIDE SEQUENCE [LARGE SCALE GENOMIC DNA]</scope>
    <source>
        <strain evidence="2 3">JCM 14089</strain>
    </source>
</reference>
<dbReference type="AlphaFoldDB" id="L9W8M8"/>
<feature type="region of interest" description="Disordered" evidence="1">
    <location>
        <begin position="68"/>
        <end position="95"/>
    </location>
</feature>
<name>L9W8M8_9EURY</name>
<comment type="caution">
    <text evidence="2">The sequence shown here is derived from an EMBL/GenBank/DDBJ whole genome shotgun (WGS) entry which is preliminary data.</text>
</comment>
<accession>L9W8M8</accession>
<organism evidence="2 3">
    <name type="scientific">Natronorubrum sulfidifaciens JCM 14089</name>
    <dbReference type="NCBI Taxonomy" id="1230460"/>
    <lineage>
        <taxon>Archaea</taxon>
        <taxon>Methanobacteriati</taxon>
        <taxon>Methanobacteriota</taxon>
        <taxon>Stenosarchaea group</taxon>
        <taxon>Halobacteria</taxon>
        <taxon>Halobacteriales</taxon>
        <taxon>Natrialbaceae</taxon>
        <taxon>Natronorubrum</taxon>
    </lineage>
</organism>
<evidence type="ECO:0000313" key="3">
    <source>
        <dbReference type="Proteomes" id="UP000011661"/>
    </source>
</evidence>
<dbReference type="Gene3D" id="2.10.260.10">
    <property type="match status" value="1"/>
</dbReference>
<dbReference type="EMBL" id="AOHX01000033">
    <property type="protein sequence ID" value="ELY45702.1"/>
    <property type="molecule type" value="Genomic_DNA"/>
</dbReference>
<dbReference type="Proteomes" id="UP000011661">
    <property type="component" value="Unassembled WGS sequence"/>
</dbReference>
<evidence type="ECO:0008006" key="4">
    <source>
        <dbReference type="Google" id="ProtNLM"/>
    </source>
</evidence>
<dbReference type="eggNOG" id="arCOG04480">
    <property type="taxonomic scope" value="Archaea"/>
</dbReference>